<reference evidence="10 11" key="1">
    <citation type="submission" date="2023-09" db="EMBL/GenBank/DDBJ databases">
        <authorList>
            <person name="Rey-Velasco X."/>
        </authorList>
    </citation>
    <scope>NUCLEOTIDE SEQUENCE [LARGE SCALE GENOMIC DNA]</scope>
    <source>
        <strain evidence="10 11">F158</strain>
    </source>
</reference>
<dbReference type="PROSITE" id="PS50850">
    <property type="entry name" value="MFS"/>
    <property type="match status" value="1"/>
</dbReference>
<sequence length="413" mass="44313">MPRRLAVPEFVVMLAMLFACVAFSIDAMLPALPQIAEDLTPDAPNKAQLVLTAFVFGMGIGTLFSGPLSDTFGRKTVITFGIGVFIAGAIGSWQAENLETMLAFRALQGLGASAPRIVALAMVRDLYEGRRMAQITSFMMMIFILIPAMAPSAGELVMNAFGWRSIFLAFALFGLLGCTWLNIRQDETLPLDRRRSLRLGGLWTAVKEVLTNKLVLIYIAVLTLGFGQMFAFLSSIQQIYAEIFGITDSFPQWFLVQGLIAGTGTIINATLVMRLGMRRLAIAAYGAQTAISTLLVLLELSGLLPEALFFPAFFFWATSVFFMAGLTFGNLNALALEPMGHIAGLASSVVGCVSTIGAVILAAPIGLAFNGTIVPLSVGVLICSALALVLMMKSRKLDPVSKRQVSGHASTQH</sequence>
<dbReference type="Proteomes" id="UP001265259">
    <property type="component" value="Unassembled WGS sequence"/>
</dbReference>
<keyword evidence="4" id="KW-1003">Cell membrane</keyword>
<dbReference type="Pfam" id="PF07690">
    <property type="entry name" value="MFS_1"/>
    <property type="match status" value="1"/>
</dbReference>
<comment type="similarity">
    <text evidence="2 8">Belongs to the major facilitator superfamily. Bcr/CmlA family.</text>
</comment>
<gene>
    <name evidence="10" type="ORF">RM543_14490</name>
</gene>
<organism evidence="10 11">
    <name type="scientific">Tropicimonas omnivorans</name>
    <dbReference type="NCBI Taxonomy" id="3075590"/>
    <lineage>
        <taxon>Bacteria</taxon>
        <taxon>Pseudomonadati</taxon>
        <taxon>Pseudomonadota</taxon>
        <taxon>Alphaproteobacteria</taxon>
        <taxon>Rhodobacterales</taxon>
        <taxon>Roseobacteraceae</taxon>
        <taxon>Tropicimonas</taxon>
    </lineage>
</organism>
<feature type="transmembrane region" description="Helical" evidence="8">
    <location>
        <begin position="101"/>
        <end position="123"/>
    </location>
</feature>
<name>A0ABU3DJM6_9RHOB</name>
<feature type="domain" description="Major facilitator superfamily (MFS) profile" evidence="9">
    <location>
        <begin position="10"/>
        <end position="395"/>
    </location>
</feature>
<proteinExistence type="inferred from homology"/>
<evidence type="ECO:0000256" key="3">
    <source>
        <dbReference type="ARBA" id="ARBA00022448"/>
    </source>
</evidence>
<accession>A0ABU3DJM6</accession>
<dbReference type="SUPFAM" id="SSF103473">
    <property type="entry name" value="MFS general substrate transporter"/>
    <property type="match status" value="1"/>
</dbReference>
<feature type="transmembrane region" description="Helical" evidence="8">
    <location>
        <begin position="135"/>
        <end position="153"/>
    </location>
</feature>
<dbReference type="InterPro" id="IPR036259">
    <property type="entry name" value="MFS_trans_sf"/>
</dbReference>
<feature type="transmembrane region" description="Helical" evidence="8">
    <location>
        <begin position="214"/>
        <end position="233"/>
    </location>
</feature>
<feature type="transmembrane region" description="Helical" evidence="8">
    <location>
        <begin position="165"/>
        <end position="183"/>
    </location>
</feature>
<feature type="transmembrane region" description="Helical" evidence="8">
    <location>
        <begin position="280"/>
        <end position="298"/>
    </location>
</feature>
<feature type="transmembrane region" description="Helical" evidence="8">
    <location>
        <begin position="373"/>
        <end position="392"/>
    </location>
</feature>
<keyword evidence="11" id="KW-1185">Reference proteome</keyword>
<dbReference type="InterPro" id="IPR011701">
    <property type="entry name" value="MFS"/>
</dbReference>
<dbReference type="RefSeq" id="WP_311692859.1">
    <property type="nucleotide sequence ID" value="NZ_JAVRHL010000003.1"/>
</dbReference>
<dbReference type="CDD" id="cd17320">
    <property type="entry name" value="MFS_MdfA_MDR_like"/>
    <property type="match status" value="1"/>
</dbReference>
<evidence type="ECO:0000256" key="4">
    <source>
        <dbReference type="ARBA" id="ARBA00022475"/>
    </source>
</evidence>
<evidence type="ECO:0000256" key="5">
    <source>
        <dbReference type="ARBA" id="ARBA00022692"/>
    </source>
</evidence>
<keyword evidence="3 8" id="KW-0813">Transport</keyword>
<evidence type="ECO:0000256" key="7">
    <source>
        <dbReference type="ARBA" id="ARBA00023136"/>
    </source>
</evidence>
<evidence type="ECO:0000313" key="10">
    <source>
        <dbReference type="EMBL" id="MDT0683895.1"/>
    </source>
</evidence>
<feature type="transmembrane region" description="Helical" evidence="8">
    <location>
        <begin position="343"/>
        <end position="367"/>
    </location>
</feature>
<feature type="transmembrane region" description="Helical" evidence="8">
    <location>
        <begin position="47"/>
        <end position="65"/>
    </location>
</feature>
<dbReference type="NCBIfam" id="TIGR00710">
    <property type="entry name" value="efflux_Bcr_CflA"/>
    <property type="match status" value="1"/>
</dbReference>
<dbReference type="PANTHER" id="PTHR23502">
    <property type="entry name" value="MAJOR FACILITATOR SUPERFAMILY"/>
    <property type="match status" value="1"/>
</dbReference>
<dbReference type="Gene3D" id="1.20.1720.10">
    <property type="entry name" value="Multidrug resistance protein D"/>
    <property type="match status" value="1"/>
</dbReference>
<keyword evidence="8" id="KW-0997">Cell inner membrane</keyword>
<comment type="caution">
    <text evidence="10">The sequence shown here is derived from an EMBL/GenBank/DDBJ whole genome shotgun (WGS) entry which is preliminary data.</text>
</comment>
<dbReference type="PANTHER" id="PTHR23502:SF132">
    <property type="entry name" value="POLYAMINE TRANSPORTER 2-RELATED"/>
    <property type="match status" value="1"/>
</dbReference>
<evidence type="ECO:0000256" key="1">
    <source>
        <dbReference type="ARBA" id="ARBA00004651"/>
    </source>
</evidence>
<keyword evidence="5 8" id="KW-0812">Transmembrane</keyword>
<dbReference type="PROSITE" id="PS51257">
    <property type="entry name" value="PROKAR_LIPOPROTEIN"/>
    <property type="match status" value="1"/>
</dbReference>
<feature type="transmembrane region" description="Helical" evidence="8">
    <location>
        <begin position="12"/>
        <end position="35"/>
    </location>
</feature>
<feature type="transmembrane region" description="Helical" evidence="8">
    <location>
        <begin position="253"/>
        <end position="273"/>
    </location>
</feature>
<protein>
    <recommendedName>
        <fullName evidence="8">Bcr/CflA family efflux transporter</fullName>
    </recommendedName>
</protein>
<evidence type="ECO:0000256" key="2">
    <source>
        <dbReference type="ARBA" id="ARBA00006236"/>
    </source>
</evidence>
<feature type="transmembrane region" description="Helical" evidence="8">
    <location>
        <begin position="77"/>
        <end position="95"/>
    </location>
</feature>
<evidence type="ECO:0000313" key="11">
    <source>
        <dbReference type="Proteomes" id="UP001265259"/>
    </source>
</evidence>
<evidence type="ECO:0000256" key="6">
    <source>
        <dbReference type="ARBA" id="ARBA00022989"/>
    </source>
</evidence>
<keyword evidence="7 8" id="KW-0472">Membrane</keyword>
<dbReference type="InterPro" id="IPR004812">
    <property type="entry name" value="Efflux_drug-R_Bcr/CmlA"/>
</dbReference>
<evidence type="ECO:0000259" key="9">
    <source>
        <dbReference type="PROSITE" id="PS50850"/>
    </source>
</evidence>
<evidence type="ECO:0000256" key="8">
    <source>
        <dbReference type="RuleBase" id="RU365088"/>
    </source>
</evidence>
<feature type="transmembrane region" description="Helical" evidence="8">
    <location>
        <begin position="310"/>
        <end position="331"/>
    </location>
</feature>
<keyword evidence="6 8" id="KW-1133">Transmembrane helix</keyword>
<dbReference type="InterPro" id="IPR020846">
    <property type="entry name" value="MFS_dom"/>
</dbReference>
<comment type="subcellular location">
    <subcellularLocation>
        <location evidence="8">Cell inner membrane</location>
        <topology evidence="8">Multi-pass membrane protein</topology>
    </subcellularLocation>
    <subcellularLocation>
        <location evidence="1">Cell membrane</location>
        <topology evidence="1">Multi-pass membrane protein</topology>
    </subcellularLocation>
</comment>
<dbReference type="EMBL" id="JAVRHL010000003">
    <property type="protein sequence ID" value="MDT0683895.1"/>
    <property type="molecule type" value="Genomic_DNA"/>
</dbReference>